<evidence type="ECO:0000256" key="1">
    <source>
        <dbReference type="SAM" id="SignalP"/>
    </source>
</evidence>
<evidence type="ECO:0008006" key="4">
    <source>
        <dbReference type="Google" id="ProtNLM"/>
    </source>
</evidence>
<keyword evidence="3" id="KW-1185">Reference proteome</keyword>
<dbReference type="RefSeq" id="WP_345255754.1">
    <property type="nucleotide sequence ID" value="NZ_BAABGY010000007.1"/>
</dbReference>
<gene>
    <name evidence="2" type="ORF">GCM10023184_21950</name>
</gene>
<evidence type="ECO:0000313" key="2">
    <source>
        <dbReference type="EMBL" id="GAA4330668.1"/>
    </source>
</evidence>
<keyword evidence="1" id="KW-0732">Signal</keyword>
<feature type="chain" id="PRO_5046337445" description="Outer membrane protein beta-barrel domain-containing protein" evidence="1">
    <location>
        <begin position="19"/>
        <end position="233"/>
    </location>
</feature>
<accession>A0ABP8GW26</accession>
<name>A0ABP8GW26_9BACT</name>
<comment type="caution">
    <text evidence="2">The sequence shown here is derived from an EMBL/GenBank/DDBJ whole genome shotgun (WGS) entry which is preliminary data.</text>
</comment>
<dbReference type="SUPFAM" id="SSF103515">
    <property type="entry name" value="Autotransporter"/>
    <property type="match status" value="1"/>
</dbReference>
<dbReference type="Proteomes" id="UP001501725">
    <property type="component" value="Unassembled WGS sequence"/>
</dbReference>
<evidence type="ECO:0000313" key="3">
    <source>
        <dbReference type="Proteomes" id="UP001501725"/>
    </source>
</evidence>
<feature type="signal peptide" evidence="1">
    <location>
        <begin position="1"/>
        <end position="18"/>
    </location>
</feature>
<dbReference type="EMBL" id="BAABGY010000007">
    <property type="protein sequence ID" value="GAA4330668.1"/>
    <property type="molecule type" value="Genomic_DNA"/>
</dbReference>
<dbReference type="InterPro" id="IPR036709">
    <property type="entry name" value="Autotransporte_beta_dom_sf"/>
</dbReference>
<protein>
    <recommendedName>
        <fullName evidence="4">Outer membrane protein beta-barrel domain-containing protein</fullName>
    </recommendedName>
</protein>
<sequence>MKALLPLAGSLLTAPALAQTGFSIGAEVAAATDRVVVEDPGGRLVEPELPSVYVGVAGRYRFHKYGFAELGVAVKRYDIGIAFSELSGTSTGTVSVQVPLRLGGRIALLRNRLSIEPFIGHSLVWQRQVEGYRTSAVDYPVGNDAITFTAITNYPVSIYSLLEAGLNLDYRLGRSVHVGLRGHLFRGFGKPMVDDIRYSVNGGAEVIARQYGQGSFSAIGVGIRVDLVTTALK</sequence>
<organism evidence="2 3">
    <name type="scientific">Flaviaesturariibacter amylovorans</name>
    <dbReference type="NCBI Taxonomy" id="1084520"/>
    <lineage>
        <taxon>Bacteria</taxon>
        <taxon>Pseudomonadati</taxon>
        <taxon>Bacteroidota</taxon>
        <taxon>Chitinophagia</taxon>
        <taxon>Chitinophagales</taxon>
        <taxon>Chitinophagaceae</taxon>
        <taxon>Flaviaestuariibacter</taxon>
    </lineage>
</organism>
<reference evidence="3" key="1">
    <citation type="journal article" date="2019" name="Int. J. Syst. Evol. Microbiol.">
        <title>The Global Catalogue of Microorganisms (GCM) 10K type strain sequencing project: providing services to taxonomists for standard genome sequencing and annotation.</title>
        <authorList>
            <consortium name="The Broad Institute Genomics Platform"/>
            <consortium name="The Broad Institute Genome Sequencing Center for Infectious Disease"/>
            <person name="Wu L."/>
            <person name="Ma J."/>
        </authorList>
    </citation>
    <scope>NUCLEOTIDE SEQUENCE [LARGE SCALE GENOMIC DNA]</scope>
    <source>
        <strain evidence="3">JCM 17919</strain>
    </source>
</reference>
<proteinExistence type="predicted"/>